<dbReference type="AlphaFoldDB" id="A0A2N1PQB5"/>
<proteinExistence type="predicted"/>
<dbReference type="EMBL" id="PGXC01000005">
    <property type="protein sequence ID" value="PKK90529.1"/>
    <property type="molecule type" value="Genomic_DNA"/>
</dbReference>
<accession>A0A2N1PQB5</accession>
<keyword evidence="4" id="KW-0067">ATP-binding</keyword>
<dbReference type="InterPro" id="IPR050187">
    <property type="entry name" value="Lipid_Phosphate_FormReg"/>
</dbReference>
<dbReference type="Pfam" id="PF19279">
    <property type="entry name" value="YegS_C"/>
    <property type="match status" value="1"/>
</dbReference>
<evidence type="ECO:0000256" key="3">
    <source>
        <dbReference type="ARBA" id="ARBA00022777"/>
    </source>
</evidence>
<gene>
    <name evidence="6" type="ORF">CVV64_09205</name>
</gene>
<evidence type="ECO:0000259" key="5">
    <source>
        <dbReference type="PROSITE" id="PS50146"/>
    </source>
</evidence>
<sequence>MRFKVLINPEAGEGRGRRIVPELKKLFYKDNLEFEPYETEKPQELSKMAAAAEKEEFDCVVAVGGDGTVRRVIDGIRGSSMKLAIIPVGLVNAFAKSLKIPTNIRQAIPILRKAHLKKADIGIMARQMVPDKGRVDLSDGDAFEDDIEETVFVSALTIGPSFLLDDHIKAVETDRNKRLFHILRALSSQFMNYSFPELNISIIPYDSEAATAATEEERIEQEMAQEARAEKFIGTSLIINNVSSQHNDFQLAWDATASGGFLEAGFLTTSSKMDYLKFMYHTLFTGNYRELPFLSRHRAASVKVNSLAPGVVLKLDREEFGTLPFAARIEPQAIEVVVK</sequence>
<feature type="domain" description="DAGKc" evidence="5">
    <location>
        <begin position="1"/>
        <end position="128"/>
    </location>
</feature>
<name>A0A2N1PQB5_9BACT</name>
<keyword evidence="3" id="KW-0418">Kinase</keyword>
<organism evidence="6 7">
    <name type="scientific">Candidatus Wallbacteria bacterium HGW-Wallbacteria-1</name>
    <dbReference type="NCBI Taxonomy" id="2013854"/>
    <lineage>
        <taxon>Bacteria</taxon>
        <taxon>Candidatus Walliibacteriota</taxon>
    </lineage>
</organism>
<dbReference type="Gene3D" id="2.60.200.40">
    <property type="match status" value="1"/>
</dbReference>
<dbReference type="PROSITE" id="PS50146">
    <property type="entry name" value="DAGK"/>
    <property type="match status" value="1"/>
</dbReference>
<dbReference type="Gene3D" id="3.40.50.10330">
    <property type="entry name" value="Probable inorganic polyphosphate/atp-NAD kinase, domain 1"/>
    <property type="match status" value="1"/>
</dbReference>
<dbReference type="PANTHER" id="PTHR12358">
    <property type="entry name" value="SPHINGOSINE KINASE"/>
    <property type="match status" value="1"/>
</dbReference>
<dbReference type="InterPro" id="IPR045540">
    <property type="entry name" value="YegS/DAGK_C"/>
</dbReference>
<dbReference type="SMART" id="SM00046">
    <property type="entry name" value="DAGKc"/>
    <property type="match status" value="1"/>
</dbReference>
<dbReference type="InterPro" id="IPR001206">
    <property type="entry name" value="Diacylglycerol_kinase_cat_dom"/>
</dbReference>
<keyword evidence="2" id="KW-0547">Nucleotide-binding</keyword>
<evidence type="ECO:0000313" key="7">
    <source>
        <dbReference type="Proteomes" id="UP000233256"/>
    </source>
</evidence>
<protein>
    <recommendedName>
        <fullName evidence="5">DAGKc domain-containing protein</fullName>
    </recommendedName>
</protein>
<keyword evidence="1" id="KW-0808">Transferase</keyword>
<evidence type="ECO:0000256" key="4">
    <source>
        <dbReference type="ARBA" id="ARBA00022840"/>
    </source>
</evidence>
<evidence type="ECO:0000256" key="2">
    <source>
        <dbReference type="ARBA" id="ARBA00022741"/>
    </source>
</evidence>
<evidence type="ECO:0000256" key="1">
    <source>
        <dbReference type="ARBA" id="ARBA00022679"/>
    </source>
</evidence>
<dbReference type="Proteomes" id="UP000233256">
    <property type="component" value="Unassembled WGS sequence"/>
</dbReference>
<dbReference type="Pfam" id="PF00781">
    <property type="entry name" value="DAGK_cat"/>
    <property type="match status" value="1"/>
</dbReference>
<comment type="caution">
    <text evidence="6">The sequence shown here is derived from an EMBL/GenBank/DDBJ whole genome shotgun (WGS) entry which is preliminary data.</text>
</comment>
<evidence type="ECO:0000313" key="6">
    <source>
        <dbReference type="EMBL" id="PKK90529.1"/>
    </source>
</evidence>
<dbReference type="GO" id="GO:0005524">
    <property type="term" value="F:ATP binding"/>
    <property type="evidence" value="ECO:0007669"/>
    <property type="project" value="UniProtKB-KW"/>
</dbReference>
<dbReference type="InterPro" id="IPR016064">
    <property type="entry name" value="NAD/diacylglycerol_kinase_sf"/>
</dbReference>
<dbReference type="InterPro" id="IPR017438">
    <property type="entry name" value="ATP-NAD_kinase_N"/>
</dbReference>
<dbReference type="SUPFAM" id="SSF111331">
    <property type="entry name" value="NAD kinase/diacylglycerol kinase-like"/>
    <property type="match status" value="1"/>
</dbReference>
<dbReference type="PANTHER" id="PTHR12358:SF54">
    <property type="entry name" value="SPHINGOSINE KINASE RELATED PROTEIN"/>
    <property type="match status" value="1"/>
</dbReference>
<dbReference type="GO" id="GO:0016301">
    <property type="term" value="F:kinase activity"/>
    <property type="evidence" value="ECO:0007669"/>
    <property type="project" value="UniProtKB-KW"/>
</dbReference>
<reference evidence="6 7" key="1">
    <citation type="journal article" date="2017" name="ISME J.">
        <title>Potential for microbial H2 and metal transformations associated with novel bacteria and archaea in deep terrestrial subsurface sediments.</title>
        <authorList>
            <person name="Hernsdorf A.W."/>
            <person name="Amano Y."/>
            <person name="Miyakawa K."/>
            <person name="Ise K."/>
            <person name="Suzuki Y."/>
            <person name="Anantharaman K."/>
            <person name="Probst A."/>
            <person name="Burstein D."/>
            <person name="Thomas B.C."/>
            <person name="Banfield J.F."/>
        </authorList>
    </citation>
    <scope>NUCLEOTIDE SEQUENCE [LARGE SCALE GENOMIC DNA]</scope>
    <source>
        <strain evidence="6">HGW-Wallbacteria-1</strain>
    </source>
</reference>